<evidence type="ECO:0000313" key="2">
    <source>
        <dbReference type="Proteomes" id="UP001165060"/>
    </source>
</evidence>
<dbReference type="Proteomes" id="UP001165060">
    <property type="component" value="Unassembled WGS sequence"/>
</dbReference>
<dbReference type="EMBL" id="BRYB01003199">
    <property type="protein sequence ID" value="GMI32552.1"/>
    <property type="molecule type" value="Genomic_DNA"/>
</dbReference>
<gene>
    <name evidence="1" type="ORF">TeGR_g12944</name>
</gene>
<comment type="caution">
    <text evidence="1">The sequence shown here is derived from an EMBL/GenBank/DDBJ whole genome shotgun (WGS) entry which is preliminary data.</text>
</comment>
<evidence type="ECO:0000313" key="1">
    <source>
        <dbReference type="EMBL" id="GMI32552.1"/>
    </source>
</evidence>
<dbReference type="SUPFAM" id="SSF55961">
    <property type="entry name" value="Bet v1-like"/>
    <property type="match status" value="1"/>
</dbReference>
<sequence length="261" mass="29572">MSGTVQDSVELFQCAQAGFAIWGKAIGSIDASAAKVFAWFWFLMSNERSLEHVKKVGNLPRMELELLNCRSKFQVTGLKLPGAISNRLFASWWTWRKEEDDTLVIACAPYEDYGAGPEREHIDDIFKSNAGLVQGKLRGFYKIKPMSTNVCRVTFVAQGSMGGQVPNFAMSWGTKRTLGIVKRLQNKYMRNGERVDAEQRLEFPDPPRLDQLSDEQKAVVARCRVLEVGSDLRQWTSLESSSTLVKMWMQYTKPTGDEKTR</sequence>
<protein>
    <submittedName>
        <fullName evidence="1">Uncharacterized protein</fullName>
    </submittedName>
</protein>
<dbReference type="InterPro" id="IPR023393">
    <property type="entry name" value="START-like_dom_sf"/>
</dbReference>
<dbReference type="Gene3D" id="3.30.530.20">
    <property type="match status" value="1"/>
</dbReference>
<reference evidence="1 2" key="1">
    <citation type="journal article" date="2023" name="Commun. Biol.">
        <title>Genome analysis of Parmales, the sister group of diatoms, reveals the evolutionary specialization of diatoms from phago-mixotrophs to photoautotrophs.</title>
        <authorList>
            <person name="Ban H."/>
            <person name="Sato S."/>
            <person name="Yoshikawa S."/>
            <person name="Yamada K."/>
            <person name="Nakamura Y."/>
            <person name="Ichinomiya M."/>
            <person name="Sato N."/>
            <person name="Blanc-Mathieu R."/>
            <person name="Endo H."/>
            <person name="Kuwata A."/>
            <person name="Ogata H."/>
        </authorList>
    </citation>
    <scope>NUCLEOTIDE SEQUENCE [LARGE SCALE GENOMIC DNA]</scope>
</reference>
<keyword evidence="2" id="KW-1185">Reference proteome</keyword>
<name>A0ABQ6MSV4_9STRA</name>
<accession>A0ABQ6MSV4</accession>
<organism evidence="1 2">
    <name type="scientific">Tetraparma gracilis</name>
    <dbReference type="NCBI Taxonomy" id="2962635"/>
    <lineage>
        <taxon>Eukaryota</taxon>
        <taxon>Sar</taxon>
        <taxon>Stramenopiles</taxon>
        <taxon>Ochrophyta</taxon>
        <taxon>Bolidophyceae</taxon>
        <taxon>Parmales</taxon>
        <taxon>Triparmaceae</taxon>
        <taxon>Tetraparma</taxon>
    </lineage>
</organism>
<proteinExistence type="predicted"/>